<name>A0ABX0XT59_9ACTN</name>
<gene>
    <name evidence="2" type="ORF">HC031_01830</name>
</gene>
<dbReference type="EMBL" id="JAATVY010000001">
    <property type="protein sequence ID" value="NJC68469.1"/>
    <property type="molecule type" value="Genomic_DNA"/>
</dbReference>
<evidence type="ECO:0000259" key="1">
    <source>
        <dbReference type="PROSITE" id="PS50987"/>
    </source>
</evidence>
<dbReference type="InterPro" id="IPR036388">
    <property type="entry name" value="WH-like_DNA-bd_sf"/>
</dbReference>
<dbReference type="SUPFAM" id="SSF46785">
    <property type="entry name" value="Winged helix' DNA-binding domain"/>
    <property type="match status" value="1"/>
</dbReference>
<dbReference type="PRINTS" id="PR00778">
    <property type="entry name" value="HTHARSR"/>
</dbReference>
<sequence length="114" mass="13169">MTRNAAAGSAATDVFAALANPTRRELLRLLLEEGPQPVQRLASHFDMARPSVSEHLKVLRDAGLISEHRSGRERHYRLEAAPLRRVRDWLTPYERFWREKLANLRDLLDEEEPS</sequence>
<dbReference type="PANTHER" id="PTHR38600">
    <property type="entry name" value="TRANSCRIPTIONAL REGULATORY PROTEIN"/>
    <property type="match status" value="1"/>
</dbReference>
<dbReference type="NCBIfam" id="NF033788">
    <property type="entry name" value="HTH_metalloreg"/>
    <property type="match status" value="1"/>
</dbReference>
<keyword evidence="3" id="KW-1185">Reference proteome</keyword>
<organism evidence="2 3">
    <name type="scientific">Planosporangium thailandense</name>
    <dbReference type="NCBI Taxonomy" id="765197"/>
    <lineage>
        <taxon>Bacteria</taxon>
        <taxon>Bacillati</taxon>
        <taxon>Actinomycetota</taxon>
        <taxon>Actinomycetes</taxon>
        <taxon>Micromonosporales</taxon>
        <taxon>Micromonosporaceae</taxon>
        <taxon>Planosporangium</taxon>
    </lineage>
</organism>
<dbReference type="PROSITE" id="PS50987">
    <property type="entry name" value="HTH_ARSR_2"/>
    <property type="match status" value="1"/>
</dbReference>
<dbReference type="InterPro" id="IPR011991">
    <property type="entry name" value="ArsR-like_HTH"/>
</dbReference>
<evidence type="ECO:0000313" key="3">
    <source>
        <dbReference type="Proteomes" id="UP000722989"/>
    </source>
</evidence>
<dbReference type="InterPro" id="IPR036390">
    <property type="entry name" value="WH_DNA-bd_sf"/>
</dbReference>
<protein>
    <submittedName>
        <fullName evidence="2">Helix-turn-helix transcriptional regulator</fullName>
    </submittedName>
</protein>
<dbReference type="CDD" id="cd00090">
    <property type="entry name" value="HTH_ARSR"/>
    <property type="match status" value="1"/>
</dbReference>
<evidence type="ECO:0000313" key="2">
    <source>
        <dbReference type="EMBL" id="NJC68469.1"/>
    </source>
</evidence>
<comment type="caution">
    <text evidence="2">The sequence shown here is derived from an EMBL/GenBank/DDBJ whole genome shotgun (WGS) entry which is preliminary data.</text>
</comment>
<proteinExistence type="predicted"/>
<dbReference type="Pfam" id="PF01022">
    <property type="entry name" value="HTH_5"/>
    <property type="match status" value="1"/>
</dbReference>
<dbReference type="SMART" id="SM00418">
    <property type="entry name" value="HTH_ARSR"/>
    <property type="match status" value="1"/>
</dbReference>
<dbReference type="PANTHER" id="PTHR38600:SF1">
    <property type="entry name" value="TRANSCRIPTIONAL REGULATORY PROTEIN"/>
    <property type="match status" value="1"/>
</dbReference>
<reference evidence="2 3" key="1">
    <citation type="submission" date="2020-03" db="EMBL/GenBank/DDBJ databases">
        <title>WGS of the type strain of Planosporangium spp.</title>
        <authorList>
            <person name="Thawai C."/>
        </authorList>
    </citation>
    <scope>NUCLEOTIDE SEQUENCE [LARGE SCALE GENOMIC DNA]</scope>
    <source>
        <strain evidence="2 3">TBRC 5610</strain>
    </source>
</reference>
<feature type="domain" description="HTH arsR-type" evidence="1">
    <location>
        <begin position="3"/>
        <end position="98"/>
    </location>
</feature>
<dbReference type="Gene3D" id="1.10.10.10">
    <property type="entry name" value="Winged helix-like DNA-binding domain superfamily/Winged helix DNA-binding domain"/>
    <property type="match status" value="1"/>
</dbReference>
<accession>A0ABX0XT59</accession>
<dbReference type="Proteomes" id="UP000722989">
    <property type="component" value="Unassembled WGS sequence"/>
</dbReference>
<dbReference type="InterPro" id="IPR001845">
    <property type="entry name" value="HTH_ArsR_DNA-bd_dom"/>
</dbReference>
<dbReference type="RefSeq" id="WP_167923343.1">
    <property type="nucleotide sequence ID" value="NZ_JAATVY010000001.1"/>
</dbReference>